<dbReference type="GO" id="GO:0004190">
    <property type="term" value="F:aspartic-type endopeptidase activity"/>
    <property type="evidence" value="ECO:0007669"/>
    <property type="project" value="UniProtKB-KW"/>
</dbReference>
<dbReference type="OrthoDB" id="771136at2759"/>
<organism evidence="10 11">
    <name type="scientific">Pterulicium gracile</name>
    <dbReference type="NCBI Taxonomy" id="1884261"/>
    <lineage>
        <taxon>Eukaryota</taxon>
        <taxon>Fungi</taxon>
        <taxon>Dikarya</taxon>
        <taxon>Basidiomycota</taxon>
        <taxon>Agaricomycotina</taxon>
        <taxon>Agaricomycetes</taxon>
        <taxon>Agaricomycetidae</taxon>
        <taxon>Agaricales</taxon>
        <taxon>Pleurotineae</taxon>
        <taxon>Pterulaceae</taxon>
        <taxon>Pterulicium</taxon>
    </lineage>
</organism>
<gene>
    <name evidence="10" type="ORF">BDV98DRAFT_533768</name>
</gene>
<evidence type="ECO:0000256" key="5">
    <source>
        <dbReference type="PIRSR" id="PIRSR601461-1"/>
    </source>
</evidence>
<protein>
    <submittedName>
        <fullName evidence="10">Aspartic peptidase domain-containing protein</fullName>
    </submittedName>
</protein>
<dbReference type="Pfam" id="PF00026">
    <property type="entry name" value="Asp"/>
    <property type="match status" value="1"/>
</dbReference>
<evidence type="ECO:0000256" key="8">
    <source>
        <dbReference type="SAM" id="SignalP"/>
    </source>
</evidence>
<evidence type="ECO:0000256" key="1">
    <source>
        <dbReference type="ARBA" id="ARBA00007447"/>
    </source>
</evidence>
<evidence type="ECO:0000259" key="9">
    <source>
        <dbReference type="PROSITE" id="PS51767"/>
    </source>
</evidence>
<keyword evidence="8" id="KW-0732">Signal</keyword>
<dbReference type="PROSITE" id="PS00141">
    <property type="entry name" value="ASP_PROTEASE"/>
    <property type="match status" value="1"/>
</dbReference>
<evidence type="ECO:0000256" key="4">
    <source>
        <dbReference type="ARBA" id="ARBA00022801"/>
    </source>
</evidence>
<dbReference type="EMBL" id="ML178838">
    <property type="protein sequence ID" value="TFK98667.1"/>
    <property type="molecule type" value="Genomic_DNA"/>
</dbReference>
<keyword evidence="3 6" id="KW-0064">Aspartyl protease</keyword>
<dbReference type="GO" id="GO:0006508">
    <property type="term" value="P:proteolysis"/>
    <property type="evidence" value="ECO:0007669"/>
    <property type="project" value="UniProtKB-KW"/>
</dbReference>
<dbReference type="PANTHER" id="PTHR47966">
    <property type="entry name" value="BETA-SITE APP-CLEAVING ENZYME, ISOFORM A-RELATED"/>
    <property type="match status" value="1"/>
</dbReference>
<dbReference type="InterPro" id="IPR001969">
    <property type="entry name" value="Aspartic_peptidase_AS"/>
</dbReference>
<feature type="region of interest" description="Disordered" evidence="7">
    <location>
        <begin position="431"/>
        <end position="470"/>
    </location>
</feature>
<feature type="compositionally biased region" description="Low complexity" evidence="7">
    <location>
        <begin position="431"/>
        <end position="444"/>
    </location>
</feature>
<sequence>MLTAVALVSLLATNAFAVGQAIDLSMKRRVLAKDGRSELWMEAANVLRGKYGYESPPANAKRSGVRRQEMSSSPLTSLGSDTTYIATVSIGTPPQDFDVVLDTGSSDLWVATTVCQTCDDETPKFNSNDSSSYRGTNTEVGIQYGTGEIRGYTAVDAVTVAGFKVPEQIFIAVDRTSDQLNELFRGVISGIAGLGLAGLAATRAPPFWMSLITANQLPAPEMSFFMTRNIDNSSAAVNQMQQNDGGVFTLGGRNESYFTGEVEFHNVTTGSGFWAVGISSLSIQGVEVSVSEEDGKLAAVDTGTTLIGGPTAVVSAFWNAVPGSAPISNLAGHYAFPCEMEIQATISFGARAWSIDSADMNLGSISETDSDLCLGALFDLADAIDFEDDGHPRWLIGDTLLKNVYTVFRAEPLSVGFAELSDFALSQHGNGDSSSALDNSSNNSKGGDGARESGNNQAGDTSSDDSEGGALANARPSSFLMIGILILMVAYTSS</sequence>
<feature type="active site" evidence="5">
    <location>
        <position position="102"/>
    </location>
</feature>
<dbReference type="PROSITE" id="PS51767">
    <property type="entry name" value="PEPTIDASE_A1"/>
    <property type="match status" value="1"/>
</dbReference>
<dbReference type="PANTHER" id="PTHR47966:SF57">
    <property type="entry name" value="PEPTIDASE A1 DOMAIN-CONTAINING PROTEIN"/>
    <property type="match status" value="1"/>
</dbReference>
<evidence type="ECO:0000313" key="11">
    <source>
        <dbReference type="Proteomes" id="UP000305067"/>
    </source>
</evidence>
<dbReference type="Proteomes" id="UP000305067">
    <property type="component" value="Unassembled WGS sequence"/>
</dbReference>
<feature type="active site" evidence="5">
    <location>
        <position position="301"/>
    </location>
</feature>
<dbReference type="PRINTS" id="PR00792">
    <property type="entry name" value="PEPSIN"/>
</dbReference>
<feature type="chain" id="PRO_5023074361" evidence="8">
    <location>
        <begin position="18"/>
        <end position="494"/>
    </location>
</feature>
<accession>A0A5C3QBX1</accession>
<evidence type="ECO:0000256" key="3">
    <source>
        <dbReference type="ARBA" id="ARBA00022750"/>
    </source>
</evidence>
<reference evidence="10 11" key="1">
    <citation type="journal article" date="2019" name="Nat. Ecol. Evol.">
        <title>Megaphylogeny resolves global patterns of mushroom evolution.</title>
        <authorList>
            <person name="Varga T."/>
            <person name="Krizsan K."/>
            <person name="Foldi C."/>
            <person name="Dima B."/>
            <person name="Sanchez-Garcia M."/>
            <person name="Sanchez-Ramirez S."/>
            <person name="Szollosi G.J."/>
            <person name="Szarkandi J.G."/>
            <person name="Papp V."/>
            <person name="Albert L."/>
            <person name="Andreopoulos W."/>
            <person name="Angelini C."/>
            <person name="Antonin V."/>
            <person name="Barry K.W."/>
            <person name="Bougher N.L."/>
            <person name="Buchanan P."/>
            <person name="Buyck B."/>
            <person name="Bense V."/>
            <person name="Catcheside P."/>
            <person name="Chovatia M."/>
            <person name="Cooper J."/>
            <person name="Damon W."/>
            <person name="Desjardin D."/>
            <person name="Finy P."/>
            <person name="Geml J."/>
            <person name="Haridas S."/>
            <person name="Hughes K."/>
            <person name="Justo A."/>
            <person name="Karasinski D."/>
            <person name="Kautmanova I."/>
            <person name="Kiss B."/>
            <person name="Kocsube S."/>
            <person name="Kotiranta H."/>
            <person name="LaButti K.M."/>
            <person name="Lechner B.E."/>
            <person name="Liimatainen K."/>
            <person name="Lipzen A."/>
            <person name="Lukacs Z."/>
            <person name="Mihaltcheva S."/>
            <person name="Morgado L.N."/>
            <person name="Niskanen T."/>
            <person name="Noordeloos M.E."/>
            <person name="Ohm R.A."/>
            <person name="Ortiz-Santana B."/>
            <person name="Ovrebo C."/>
            <person name="Racz N."/>
            <person name="Riley R."/>
            <person name="Savchenko A."/>
            <person name="Shiryaev A."/>
            <person name="Soop K."/>
            <person name="Spirin V."/>
            <person name="Szebenyi C."/>
            <person name="Tomsovsky M."/>
            <person name="Tulloss R.E."/>
            <person name="Uehling J."/>
            <person name="Grigoriev I.V."/>
            <person name="Vagvolgyi C."/>
            <person name="Papp T."/>
            <person name="Martin F.M."/>
            <person name="Miettinen O."/>
            <person name="Hibbett D.S."/>
            <person name="Nagy L.G."/>
        </authorList>
    </citation>
    <scope>NUCLEOTIDE SEQUENCE [LARGE SCALE GENOMIC DNA]</scope>
    <source>
        <strain evidence="10 11">CBS 309.79</strain>
    </source>
</reference>
<dbReference type="FunFam" id="2.40.70.10:FF:000115">
    <property type="entry name" value="Lysosomal aspartic protease"/>
    <property type="match status" value="1"/>
</dbReference>
<evidence type="ECO:0000256" key="6">
    <source>
        <dbReference type="RuleBase" id="RU000454"/>
    </source>
</evidence>
<feature type="signal peptide" evidence="8">
    <location>
        <begin position="1"/>
        <end position="17"/>
    </location>
</feature>
<keyword evidence="2 6" id="KW-0645">Protease</keyword>
<dbReference type="InterPro" id="IPR033121">
    <property type="entry name" value="PEPTIDASE_A1"/>
</dbReference>
<dbReference type="Gene3D" id="2.40.70.10">
    <property type="entry name" value="Acid Proteases"/>
    <property type="match status" value="2"/>
</dbReference>
<dbReference type="AlphaFoldDB" id="A0A5C3QBX1"/>
<evidence type="ECO:0000313" key="10">
    <source>
        <dbReference type="EMBL" id="TFK98667.1"/>
    </source>
</evidence>
<dbReference type="InterPro" id="IPR021109">
    <property type="entry name" value="Peptidase_aspartic_dom_sf"/>
</dbReference>
<dbReference type="InterPro" id="IPR034164">
    <property type="entry name" value="Pepsin-like_dom"/>
</dbReference>
<feature type="domain" description="Peptidase A1" evidence="9">
    <location>
        <begin position="84"/>
        <end position="418"/>
    </location>
</feature>
<evidence type="ECO:0000256" key="2">
    <source>
        <dbReference type="ARBA" id="ARBA00022670"/>
    </source>
</evidence>
<keyword evidence="11" id="KW-1185">Reference proteome</keyword>
<dbReference type="SUPFAM" id="SSF50630">
    <property type="entry name" value="Acid proteases"/>
    <property type="match status" value="1"/>
</dbReference>
<dbReference type="CDD" id="cd05471">
    <property type="entry name" value="pepsin_like"/>
    <property type="match status" value="1"/>
</dbReference>
<keyword evidence="4 6" id="KW-0378">Hydrolase</keyword>
<comment type="similarity">
    <text evidence="1 6">Belongs to the peptidase A1 family.</text>
</comment>
<proteinExistence type="inferred from homology"/>
<evidence type="ECO:0000256" key="7">
    <source>
        <dbReference type="SAM" id="MobiDB-lite"/>
    </source>
</evidence>
<dbReference type="InterPro" id="IPR001461">
    <property type="entry name" value="Aspartic_peptidase_A1"/>
</dbReference>
<name>A0A5C3QBX1_9AGAR</name>
<dbReference type="STRING" id="1884261.A0A5C3QBX1"/>